<dbReference type="Proteomes" id="UP000194137">
    <property type="component" value="Chromosome"/>
</dbReference>
<dbReference type="InterPro" id="IPR009936">
    <property type="entry name" value="DUF1468"/>
</dbReference>
<name>A0A1W6ZTS7_9HYPH</name>
<dbReference type="EMBL" id="CP021112">
    <property type="protein sequence ID" value="ARQ00165.1"/>
    <property type="molecule type" value="Genomic_DNA"/>
</dbReference>
<dbReference type="Pfam" id="PF07331">
    <property type="entry name" value="TctB"/>
    <property type="match status" value="1"/>
</dbReference>
<dbReference type="OrthoDB" id="7914375at2"/>
<keyword evidence="2" id="KW-1185">Reference proteome</keyword>
<sequence>MAAGVGQPGQPQASGFIRSPQDFWGGVGLVAFAIFSLWAGSDLPGLRGFAFGPGTAPRLFGWLLVGTGALVAINGLISHGPPLEKWGIRAPVLFIASVVFFGATIRPLGMIIATFFTLMIAAAASKEVRWGESVIWSAVLTAGCVALFIYGLNLPLQLWPR</sequence>
<dbReference type="KEGG" id="psin:CAK95_14575"/>
<dbReference type="AlphaFoldDB" id="A0A1W6ZTS7"/>
<evidence type="ECO:0000313" key="1">
    <source>
        <dbReference type="EMBL" id="ARQ00165.1"/>
    </source>
</evidence>
<protein>
    <submittedName>
        <fullName evidence="1">Tripartite tricarboxylate transport(TTT) family subunit TctB</fullName>
    </submittedName>
</protein>
<accession>A0A1W6ZTS7</accession>
<gene>
    <name evidence="1" type="ORF">CAK95_14575</name>
</gene>
<proteinExistence type="predicted"/>
<dbReference type="RefSeq" id="WP_086088563.1">
    <property type="nucleotide sequence ID" value="NZ_CP021112.1"/>
</dbReference>
<dbReference type="STRING" id="1235591.CAK95_14575"/>
<evidence type="ECO:0000313" key="2">
    <source>
        <dbReference type="Proteomes" id="UP000194137"/>
    </source>
</evidence>
<organism evidence="1 2">
    <name type="scientific">Pseudorhodoplanes sinuspersici</name>
    <dbReference type="NCBI Taxonomy" id="1235591"/>
    <lineage>
        <taxon>Bacteria</taxon>
        <taxon>Pseudomonadati</taxon>
        <taxon>Pseudomonadota</taxon>
        <taxon>Alphaproteobacteria</taxon>
        <taxon>Hyphomicrobiales</taxon>
        <taxon>Pseudorhodoplanes</taxon>
    </lineage>
</organism>
<reference evidence="1 2" key="1">
    <citation type="submission" date="2017-05" db="EMBL/GenBank/DDBJ databases">
        <title>Full genome sequence of Pseudorhodoplanes sinuspersici.</title>
        <authorList>
            <person name="Dastgheib S.M.M."/>
            <person name="Shavandi M."/>
            <person name="Tirandaz H."/>
        </authorList>
    </citation>
    <scope>NUCLEOTIDE SEQUENCE [LARGE SCALE GENOMIC DNA]</scope>
    <source>
        <strain evidence="1 2">RIPI110</strain>
    </source>
</reference>